<evidence type="ECO:0008006" key="11">
    <source>
        <dbReference type="Google" id="ProtNLM"/>
    </source>
</evidence>
<dbReference type="Proteomes" id="UP001529510">
    <property type="component" value="Unassembled WGS sequence"/>
</dbReference>
<evidence type="ECO:0000256" key="6">
    <source>
        <dbReference type="RuleBase" id="RU003971"/>
    </source>
</evidence>
<evidence type="ECO:0000259" key="7">
    <source>
        <dbReference type="PROSITE" id="PS50207"/>
    </source>
</evidence>
<dbReference type="PRINTS" id="PR00376">
    <property type="entry name" value="IL1BCENZYME"/>
</dbReference>
<evidence type="ECO:0000259" key="8">
    <source>
        <dbReference type="PROSITE" id="PS50208"/>
    </source>
</evidence>
<gene>
    <name evidence="9" type="ORF">M9458_012623</name>
</gene>
<keyword evidence="10" id="KW-1185">Reference proteome</keyword>
<evidence type="ECO:0000313" key="10">
    <source>
        <dbReference type="Proteomes" id="UP001529510"/>
    </source>
</evidence>
<accession>A0ABD0R774</accession>
<protein>
    <recommendedName>
        <fullName evidence="11">Caspase-8</fullName>
    </recommendedName>
</protein>
<dbReference type="PROSITE" id="PS01121">
    <property type="entry name" value="CASPASE_HIS"/>
    <property type="match status" value="1"/>
</dbReference>
<dbReference type="Gene3D" id="3.40.50.1460">
    <property type="match status" value="1"/>
</dbReference>
<evidence type="ECO:0000256" key="1">
    <source>
        <dbReference type="ARBA" id="ARBA00010134"/>
    </source>
</evidence>
<evidence type="ECO:0000256" key="4">
    <source>
        <dbReference type="ARBA" id="ARBA00022807"/>
    </source>
</evidence>
<dbReference type="Pfam" id="PF00656">
    <property type="entry name" value="Peptidase_C14"/>
    <property type="match status" value="1"/>
</dbReference>
<dbReference type="InterPro" id="IPR002398">
    <property type="entry name" value="Pept_C14"/>
</dbReference>
<dbReference type="EMBL" id="JAMKFB020000005">
    <property type="protein sequence ID" value="KAL0194327.1"/>
    <property type="molecule type" value="Genomic_DNA"/>
</dbReference>
<comment type="similarity">
    <text evidence="1 6">Belongs to the peptidase C14A family.</text>
</comment>
<evidence type="ECO:0000256" key="5">
    <source>
        <dbReference type="ARBA" id="ARBA00023145"/>
    </source>
</evidence>
<evidence type="ECO:0000256" key="2">
    <source>
        <dbReference type="ARBA" id="ARBA00022670"/>
    </source>
</evidence>
<dbReference type="GO" id="GO:0008234">
    <property type="term" value="F:cysteine-type peptidase activity"/>
    <property type="evidence" value="ECO:0007669"/>
    <property type="project" value="UniProtKB-KW"/>
</dbReference>
<evidence type="ECO:0000256" key="3">
    <source>
        <dbReference type="ARBA" id="ARBA00022801"/>
    </source>
</evidence>
<dbReference type="AlphaFoldDB" id="A0ABD0R774"/>
<name>A0ABD0R774_CIRMR</name>
<dbReference type="GO" id="GO:0006508">
    <property type="term" value="P:proteolysis"/>
    <property type="evidence" value="ECO:0007669"/>
    <property type="project" value="UniProtKB-KW"/>
</dbReference>
<dbReference type="SMART" id="SM00115">
    <property type="entry name" value="CASc"/>
    <property type="match status" value="1"/>
</dbReference>
<keyword evidence="3" id="KW-0378">Hydrolase</keyword>
<dbReference type="InterPro" id="IPR029030">
    <property type="entry name" value="Caspase-like_dom_sf"/>
</dbReference>
<dbReference type="InterPro" id="IPR002138">
    <property type="entry name" value="Pept_C14_p10"/>
</dbReference>
<keyword evidence="5" id="KW-0865">Zymogen</keyword>
<dbReference type="InterPro" id="IPR001309">
    <property type="entry name" value="Pept_C14_p20"/>
</dbReference>
<dbReference type="PROSITE" id="PS50208">
    <property type="entry name" value="CASPASE_P20"/>
    <property type="match status" value="1"/>
</dbReference>
<keyword evidence="4" id="KW-0788">Thiol protease</keyword>
<dbReference type="PANTHER" id="PTHR10454:SF240">
    <property type="entry name" value="CASPASE 20, APOPTOSIS-RELATED CYSTEINE PEPTIDASE-RELATED"/>
    <property type="match status" value="1"/>
</dbReference>
<feature type="non-terminal residue" evidence="9">
    <location>
        <position position="131"/>
    </location>
</feature>
<dbReference type="PROSITE" id="PS50207">
    <property type="entry name" value="CASPASE_P10"/>
    <property type="match status" value="1"/>
</dbReference>
<evidence type="ECO:0000313" key="9">
    <source>
        <dbReference type="EMBL" id="KAL0194327.1"/>
    </source>
</evidence>
<dbReference type="InterPro" id="IPR015917">
    <property type="entry name" value="Pept_C14A"/>
</dbReference>
<dbReference type="SUPFAM" id="SSF52129">
    <property type="entry name" value="Caspase-like"/>
    <property type="match status" value="1"/>
</dbReference>
<dbReference type="PANTHER" id="PTHR10454">
    <property type="entry name" value="CASPASE"/>
    <property type="match status" value="1"/>
</dbReference>
<feature type="domain" description="Caspase family p10" evidence="7">
    <location>
        <begin position="98"/>
        <end position="131"/>
    </location>
</feature>
<proteinExistence type="inferred from homology"/>
<keyword evidence="2" id="KW-0645">Protease</keyword>
<organism evidence="9 10">
    <name type="scientific">Cirrhinus mrigala</name>
    <name type="common">Mrigala</name>
    <dbReference type="NCBI Taxonomy" id="683832"/>
    <lineage>
        <taxon>Eukaryota</taxon>
        <taxon>Metazoa</taxon>
        <taxon>Chordata</taxon>
        <taxon>Craniata</taxon>
        <taxon>Vertebrata</taxon>
        <taxon>Euteleostomi</taxon>
        <taxon>Actinopterygii</taxon>
        <taxon>Neopterygii</taxon>
        <taxon>Teleostei</taxon>
        <taxon>Ostariophysi</taxon>
        <taxon>Cypriniformes</taxon>
        <taxon>Cyprinidae</taxon>
        <taxon>Labeoninae</taxon>
        <taxon>Labeonini</taxon>
        <taxon>Cirrhinus</taxon>
    </lineage>
</organism>
<sequence length="131" mass="14147">TANEIKAIMTKYSQDDRHGDCFVCCVMSHGNETGVEGCDERMCPLNDITSPFDGVNCPALIGKPKVFIIQACRGPKMQTKVLVTDGAGPSCIQTPGSVSYSIPNDSDFLIALSTVEGYVSIRDEFSGSWFI</sequence>
<dbReference type="InterPro" id="IPR016129">
    <property type="entry name" value="Caspase_his_AS"/>
</dbReference>
<dbReference type="InterPro" id="IPR033139">
    <property type="entry name" value="Caspase_cys_AS"/>
</dbReference>
<comment type="caution">
    <text evidence="9">The sequence shown here is derived from an EMBL/GenBank/DDBJ whole genome shotgun (WGS) entry which is preliminary data.</text>
</comment>
<feature type="non-terminal residue" evidence="9">
    <location>
        <position position="1"/>
    </location>
</feature>
<dbReference type="InterPro" id="IPR011600">
    <property type="entry name" value="Pept_C14_caspase"/>
</dbReference>
<feature type="domain" description="Caspase family p20" evidence="8">
    <location>
        <begin position="1"/>
        <end position="76"/>
    </location>
</feature>
<dbReference type="PROSITE" id="PS01122">
    <property type="entry name" value="CASPASE_CYS"/>
    <property type="match status" value="1"/>
</dbReference>
<reference evidence="9 10" key="1">
    <citation type="submission" date="2024-05" db="EMBL/GenBank/DDBJ databases">
        <title>Genome sequencing and assembly of Indian major carp, Cirrhinus mrigala (Hamilton, 1822).</title>
        <authorList>
            <person name="Mohindra V."/>
            <person name="Chowdhury L.M."/>
            <person name="Lal K."/>
            <person name="Jena J.K."/>
        </authorList>
    </citation>
    <scope>NUCLEOTIDE SEQUENCE [LARGE SCALE GENOMIC DNA]</scope>
    <source>
        <strain evidence="9">CM1030</strain>
        <tissue evidence="9">Blood</tissue>
    </source>
</reference>